<comment type="cofactor">
    <cofactor evidence="1">
        <name>FAD</name>
        <dbReference type="ChEBI" id="CHEBI:57692"/>
    </cofactor>
</comment>
<dbReference type="AlphaFoldDB" id="A0AAP0K5V7"/>
<dbReference type="GO" id="GO:0016491">
    <property type="term" value="F:oxidoreductase activity"/>
    <property type="evidence" value="ECO:0007669"/>
    <property type="project" value="UniProtKB-KW"/>
</dbReference>
<keyword evidence="3" id="KW-0274">FAD</keyword>
<accession>A0AAP0K5V7</accession>
<name>A0AAP0K5V7_9MAGN</name>
<evidence type="ECO:0000256" key="4">
    <source>
        <dbReference type="ARBA" id="ARBA00022857"/>
    </source>
</evidence>
<keyword evidence="2" id="KW-0285">Flavoprotein</keyword>
<keyword evidence="5" id="KW-0560">Oxidoreductase</keyword>
<evidence type="ECO:0000256" key="1">
    <source>
        <dbReference type="ARBA" id="ARBA00001974"/>
    </source>
</evidence>
<gene>
    <name evidence="6" type="ORF">Sjap_006466</name>
</gene>
<keyword evidence="4" id="KW-0521">NADP</keyword>
<evidence type="ECO:0000313" key="7">
    <source>
        <dbReference type="Proteomes" id="UP001417504"/>
    </source>
</evidence>
<evidence type="ECO:0000256" key="2">
    <source>
        <dbReference type="ARBA" id="ARBA00022630"/>
    </source>
</evidence>
<dbReference type="EMBL" id="JBBNAE010000002">
    <property type="protein sequence ID" value="KAK9146563.1"/>
    <property type="molecule type" value="Genomic_DNA"/>
</dbReference>
<evidence type="ECO:0000256" key="5">
    <source>
        <dbReference type="ARBA" id="ARBA00023002"/>
    </source>
</evidence>
<organism evidence="6 7">
    <name type="scientific">Stephania japonica</name>
    <dbReference type="NCBI Taxonomy" id="461633"/>
    <lineage>
        <taxon>Eukaryota</taxon>
        <taxon>Viridiplantae</taxon>
        <taxon>Streptophyta</taxon>
        <taxon>Embryophyta</taxon>
        <taxon>Tracheophyta</taxon>
        <taxon>Spermatophyta</taxon>
        <taxon>Magnoliopsida</taxon>
        <taxon>Ranunculales</taxon>
        <taxon>Menispermaceae</taxon>
        <taxon>Menispermoideae</taxon>
        <taxon>Cissampelideae</taxon>
        <taxon>Stephania</taxon>
    </lineage>
</organism>
<dbReference type="Proteomes" id="UP001417504">
    <property type="component" value="Unassembled WGS sequence"/>
</dbReference>
<dbReference type="InterPro" id="IPR036188">
    <property type="entry name" value="FAD/NAD-bd_sf"/>
</dbReference>
<evidence type="ECO:0000313" key="6">
    <source>
        <dbReference type="EMBL" id="KAK9146563.1"/>
    </source>
</evidence>
<proteinExistence type="predicted"/>
<dbReference type="InterPro" id="IPR055275">
    <property type="entry name" value="Ferredox_Rdtase"/>
</dbReference>
<dbReference type="PANTHER" id="PTHR48467">
    <property type="entry name" value="GLUTAMATE SYNTHASE 1 [NADH], CHLOROPLASTIC-LIKE"/>
    <property type="match status" value="1"/>
</dbReference>
<sequence>MFAYEEFVLVLYEDLDGIHSREFVWWYNGHPDFSNFDPDLQSTDTAVILGQGNVALDVARILLRSTSDLAKTDIADHALLSLQDSSIRKVCLVGRRGPVQAAFTAKELREIVGLKDVYIHIQEADMLKSPADEEELKSSRIQKRVYELLSKAASSPDSPPPGQRELHFVFF</sequence>
<dbReference type="SUPFAM" id="SSF51905">
    <property type="entry name" value="FAD/NAD(P)-binding domain"/>
    <property type="match status" value="1"/>
</dbReference>
<reference evidence="6 7" key="1">
    <citation type="submission" date="2024-01" db="EMBL/GenBank/DDBJ databases">
        <title>Genome assemblies of Stephania.</title>
        <authorList>
            <person name="Yang L."/>
        </authorList>
    </citation>
    <scope>NUCLEOTIDE SEQUENCE [LARGE SCALE GENOMIC DNA]</scope>
    <source>
        <strain evidence="6">QJT</strain>
        <tissue evidence="6">Leaf</tissue>
    </source>
</reference>
<keyword evidence="7" id="KW-1185">Reference proteome</keyword>
<dbReference type="PANTHER" id="PTHR48467:SF1">
    <property type="entry name" value="GLUTAMATE SYNTHASE 1 [NADH], CHLOROPLASTIC-LIKE"/>
    <property type="match status" value="1"/>
</dbReference>
<evidence type="ECO:0008006" key="8">
    <source>
        <dbReference type="Google" id="ProtNLM"/>
    </source>
</evidence>
<evidence type="ECO:0000256" key="3">
    <source>
        <dbReference type="ARBA" id="ARBA00022827"/>
    </source>
</evidence>
<dbReference type="Gene3D" id="3.50.50.60">
    <property type="entry name" value="FAD/NAD(P)-binding domain"/>
    <property type="match status" value="1"/>
</dbReference>
<protein>
    <recommendedName>
        <fullName evidence="8">NADPH:adrenodoxin oxidoreductase, mitochondrial</fullName>
    </recommendedName>
</protein>
<comment type="caution">
    <text evidence="6">The sequence shown here is derived from an EMBL/GenBank/DDBJ whole genome shotgun (WGS) entry which is preliminary data.</text>
</comment>